<keyword evidence="2" id="KW-0175">Coiled coil</keyword>
<accession>A0A9P4TQN7</accession>
<feature type="domain" description="Autophagy-related protein 16" evidence="4">
    <location>
        <begin position="7"/>
        <end position="200"/>
    </location>
</feature>
<dbReference type="CDD" id="cd22887">
    <property type="entry name" value="Atg16_CCD"/>
    <property type="match status" value="1"/>
</dbReference>
<dbReference type="Gene3D" id="1.20.5.170">
    <property type="match status" value="1"/>
</dbReference>
<evidence type="ECO:0000256" key="3">
    <source>
        <dbReference type="SAM" id="MobiDB-lite"/>
    </source>
</evidence>
<protein>
    <submittedName>
        <fullName evidence="5">Autophagy protein 16</fullName>
    </submittedName>
</protein>
<organism evidence="5 6">
    <name type="scientific">Lojkania enalia</name>
    <dbReference type="NCBI Taxonomy" id="147567"/>
    <lineage>
        <taxon>Eukaryota</taxon>
        <taxon>Fungi</taxon>
        <taxon>Dikarya</taxon>
        <taxon>Ascomycota</taxon>
        <taxon>Pezizomycotina</taxon>
        <taxon>Dothideomycetes</taxon>
        <taxon>Pleosporomycetidae</taxon>
        <taxon>Pleosporales</taxon>
        <taxon>Pleosporales incertae sedis</taxon>
        <taxon>Lojkania</taxon>
    </lineage>
</organism>
<keyword evidence="6" id="KW-1185">Reference proteome</keyword>
<evidence type="ECO:0000313" key="5">
    <source>
        <dbReference type="EMBL" id="KAF2269783.1"/>
    </source>
</evidence>
<evidence type="ECO:0000313" key="6">
    <source>
        <dbReference type="Proteomes" id="UP000800093"/>
    </source>
</evidence>
<dbReference type="AlphaFoldDB" id="A0A9P4TQN7"/>
<dbReference type="InterPro" id="IPR013923">
    <property type="entry name" value="Autophagy-rel_prot_16_dom"/>
</dbReference>
<evidence type="ECO:0000256" key="2">
    <source>
        <dbReference type="SAM" id="Coils"/>
    </source>
</evidence>
<comment type="similarity">
    <text evidence="1">Belongs to the ATG16 family.</text>
</comment>
<evidence type="ECO:0000256" key="1">
    <source>
        <dbReference type="ARBA" id="ARBA00005331"/>
    </source>
</evidence>
<dbReference type="EMBL" id="ML986581">
    <property type="protein sequence ID" value="KAF2269783.1"/>
    <property type="molecule type" value="Genomic_DNA"/>
</dbReference>
<feature type="region of interest" description="Disordered" evidence="3">
    <location>
        <begin position="45"/>
        <end position="80"/>
    </location>
</feature>
<evidence type="ECO:0000259" key="4">
    <source>
        <dbReference type="Pfam" id="PF08614"/>
    </source>
</evidence>
<comment type="caution">
    <text evidence="5">The sequence shown here is derived from an EMBL/GenBank/DDBJ whole genome shotgun (WGS) entry which is preliminary data.</text>
</comment>
<sequence length="211" mass="23793">MSNPLAEYLSALEARDARERAHATIINQYTKLADRTAALSIQSTPAIEPPAPSPSHSARSIRPGTPKGKGSPALQDTASPNNLAQIRAELASTNKTRFDLEAKVSTQIVEIDTLKGTDAEQKKRISQLEKLKEQLERKLKDRHAELTGKGKLVVDVQDEMVALNLQLNMAEQEKERLRKENEELITRWKEKMEREAQRMNDQSGWKDSRSR</sequence>
<proteinExistence type="inferred from homology"/>
<gene>
    <name evidence="5" type="ORF">CC78DRAFT_612122</name>
</gene>
<dbReference type="Proteomes" id="UP000800093">
    <property type="component" value="Unassembled WGS sequence"/>
</dbReference>
<dbReference type="Pfam" id="PF08614">
    <property type="entry name" value="ATG16"/>
    <property type="match status" value="1"/>
</dbReference>
<feature type="compositionally biased region" description="Low complexity" evidence="3">
    <location>
        <begin position="54"/>
        <end position="63"/>
    </location>
</feature>
<reference evidence="6" key="1">
    <citation type="journal article" date="2020" name="Stud. Mycol.">
        <title>101 Dothideomycetes genomes: A test case for predicting lifestyles and emergence of pathogens.</title>
        <authorList>
            <person name="Haridas S."/>
            <person name="Albert R."/>
            <person name="Binder M."/>
            <person name="Bloem J."/>
            <person name="LaButti K."/>
            <person name="Salamov A."/>
            <person name="Andreopoulos B."/>
            <person name="Baker S."/>
            <person name="Barry K."/>
            <person name="Bills G."/>
            <person name="Bluhm B."/>
            <person name="Cannon C."/>
            <person name="Castanera R."/>
            <person name="Culley D."/>
            <person name="Daum C."/>
            <person name="Ezra D."/>
            <person name="Gonzalez J."/>
            <person name="Henrissat B."/>
            <person name="Kuo A."/>
            <person name="Liang C."/>
            <person name="Lipzen A."/>
            <person name="Lutzoni F."/>
            <person name="Magnuson J."/>
            <person name="Mondo S."/>
            <person name="Nolan M."/>
            <person name="Ohm R."/>
            <person name="Pangilinan J."/>
            <person name="Park H.-J."/>
            <person name="Ramirez L."/>
            <person name="Alfaro M."/>
            <person name="Sun H."/>
            <person name="Tritt A."/>
            <person name="Yoshinaga Y."/>
            <person name="Zwiers L.-H."/>
            <person name="Turgeon B."/>
            <person name="Goodwin S."/>
            <person name="Spatafora J."/>
            <person name="Crous P."/>
            <person name="Grigoriev I."/>
        </authorList>
    </citation>
    <scope>NUCLEOTIDE SEQUENCE [LARGE SCALE GENOMIC DNA]</scope>
    <source>
        <strain evidence="6">CBS 304.66</strain>
    </source>
</reference>
<dbReference type="OrthoDB" id="8949486at2759"/>
<name>A0A9P4TQN7_9PLEO</name>
<feature type="coiled-coil region" evidence="2">
    <location>
        <begin position="118"/>
        <end position="198"/>
    </location>
</feature>